<dbReference type="Gene3D" id="1.10.260.50">
    <property type="match status" value="1"/>
</dbReference>
<organism evidence="10 11">
    <name type="scientific">Enorma massiliensis</name>
    <dbReference type="NCBI Taxonomy" id="1472761"/>
    <lineage>
        <taxon>Bacteria</taxon>
        <taxon>Bacillati</taxon>
        <taxon>Actinomycetota</taxon>
        <taxon>Coriobacteriia</taxon>
        <taxon>Coriobacteriales</taxon>
        <taxon>Coriobacteriaceae</taxon>
        <taxon>Enorma</taxon>
    </lineage>
</organism>
<evidence type="ECO:0000256" key="1">
    <source>
        <dbReference type="ARBA" id="ARBA00001933"/>
    </source>
</evidence>
<comment type="catalytic activity">
    <reaction evidence="8">
        <text>(sulfur carrier)-H + L-cysteine = (sulfur carrier)-SH + L-alanine</text>
        <dbReference type="Rhea" id="RHEA:43892"/>
        <dbReference type="Rhea" id="RHEA-COMP:14737"/>
        <dbReference type="Rhea" id="RHEA-COMP:14739"/>
        <dbReference type="ChEBI" id="CHEBI:29917"/>
        <dbReference type="ChEBI" id="CHEBI:35235"/>
        <dbReference type="ChEBI" id="CHEBI:57972"/>
        <dbReference type="ChEBI" id="CHEBI:64428"/>
        <dbReference type="EC" id="2.8.1.7"/>
    </reaction>
</comment>
<dbReference type="PANTHER" id="PTHR11601:SF34">
    <property type="entry name" value="CYSTEINE DESULFURASE"/>
    <property type="match status" value="1"/>
</dbReference>
<dbReference type="InterPro" id="IPR015421">
    <property type="entry name" value="PyrdxlP-dep_Trfase_major"/>
</dbReference>
<keyword evidence="7" id="KW-0411">Iron-sulfur</keyword>
<proteinExistence type="inferred from homology"/>
<dbReference type="InterPro" id="IPR015424">
    <property type="entry name" value="PyrdxlP-dep_Trfase"/>
</dbReference>
<dbReference type="PIRSF" id="PIRSF005572">
    <property type="entry name" value="NifS"/>
    <property type="match status" value="1"/>
</dbReference>
<dbReference type="GO" id="GO:0046872">
    <property type="term" value="F:metal ion binding"/>
    <property type="evidence" value="ECO:0007669"/>
    <property type="project" value="UniProtKB-KW"/>
</dbReference>
<dbReference type="InterPro" id="IPR000192">
    <property type="entry name" value="Aminotrans_V_dom"/>
</dbReference>
<keyword evidence="10" id="KW-0032">Aminotransferase</keyword>
<evidence type="ECO:0000256" key="3">
    <source>
        <dbReference type="ARBA" id="ARBA00022679"/>
    </source>
</evidence>
<dbReference type="PANTHER" id="PTHR11601">
    <property type="entry name" value="CYSTEINE DESULFURYLASE FAMILY MEMBER"/>
    <property type="match status" value="1"/>
</dbReference>
<dbReference type="AlphaFoldDB" id="A0A1Y3UC14"/>
<dbReference type="GO" id="GO:0051536">
    <property type="term" value="F:iron-sulfur cluster binding"/>
    <property type="evidence" value="ECO:0007669"/>
    <property type="project" value="UniProtKB-KW"/>
</dbReference>
<dbReference type="Gene3D" id="3.90.1150.10">
    <property type="entry name" value="Aspartate Aminotransferase, domain 1"/>
    <property type="match status" value="1"/>
</dbReference>
<dbReference type="EMBL" id="NFHO01000001">
    <property type="protein sequence ID" value="OUN44657.1"/>
    <property type="molecule type" value="Genomic_DNA"/>
</dbReference>
<dbReference type="Gene3D" id="3.40.640.10">
    <property type="entry name" value="Type I PLP-dependent aspartate aminotransferase-like (Major domain)"/>
    <property type="match status" value="1"/>
</dbReference>
<accession>A0A1Y3UC14</accession>
<dbReference type="GO" id="GO:0008483">
    <property type="term" value="F:transaminase activity"/>
    <property type="evidence" value="ECO:0007669"/>
    <property type="project" value="UniProtKB-KW"/>
</dbReference>
<evidence type="ECO:0000259" key="9">
    <source>
        <dbReference type="Pfam" id="PF00266"/>
    </source>
</evidence>
<dbReference type="GO" id="GO:0031071">
    <property type="term" value="F:cysteine desulfurase activity"/>
    <property type="evidence" value="ECO:0007669"/>
    <property type="project" value="UniProtKB-EC"/>
</dbReference>
<feature type="domain" description="Aminotransferase class V" evidence="9">
    <location>
        <begin position="4"/>
        <end position="374"/>
    </location>
</feature>
<keyword evidence="11" id="KW-1185">Reference proteome</keyword>
<keyword evidence="6" id="KW-0408">Iron</keyword>
<evidence type="ECO:0000256" key="7">
    <source>
        <dbReference type="ARBA" id="ARBA00023014"/>
    </source>
</evidence>
<comment type="caution">
    <text evidence="10">The sequence shown here is derived from an EMBL/GenBank/DDBJ whole genome shotgun (WGS) entry which is preliminary data.</text>
</comment>
<dbReference type="InterPro" id="IPR015422">
    <property type="entry name" value="PyrdxlP-dep_Trfase_small"/>
</dbReference>
<comment type="similarity">
    <text evidence="2">Belongs to the class-V pyridoxal-phosphate-dependent aminotransferase family. NifS/IscS subfamily.</text>
</comment>
<evidence type="ECO:0000256" key="6">
    <source>
        <dbReference type="ARBA" id="ARBA00023004"/>
    </source>
</evidence>
<dbReference type="eggNOG" id="COG1104">
    <property type="taxonomic scope" value="Bacteria"/>
</dbReference>
<dbReference type="STRING" id="1118060.GCA_000311845_01011"/>
<keyword evidence="3 10" id="KW-0808">Transferase</keyword>
<evidence type="ECO:0000256" key="8">
    <source>
        <dbReference type="ARBA" id="ARBA00050776"/>
    </source>
</evidence>
<comment type="cofactor">
    <cofactor evidence="1">
        <name>pyridoxal 5'-phosphate</name>
        <dbReference type="ChEBI" id="CHEBI:597326"/>
    </cofactor>
</comment>
<dbReference type="InterPro" id="IPR016454">
    <property type="entry name" value="Cysteine_dSase"/>
</dbReference>
<reference evidence="11" key="1">
    <citation type="submission" date="2017-04" db="EMBL/GenBank/DDBJ databases">
        <title>Function of individual gut microbiota members based on whole genome sequencing of pure cultures obtained from chicken caecum.</title>
        <authorList>
            <person name="Medvecky M."/>
            <person name="Cejkova D."/>
            <person name="Polansky O."/>
            <person name="Karasova D."/>
            <person name="Kubasova T."/>
            <person name="Cizek A."/>
            <person name="Rychlik I."/>
        </authorList>
    </citation>
    <scope>NUCLEOTIDE SEQUENCE [LARGE SCALE GENOMIC DNA]</scope>
    <source>
        <strain evidence="11">An70</strain>
    </source>
</reference>
<evidence type="ECO:0000313" key="10">
    <source>
        <dbReference type="EMBL" id="OUN44657.1"/>
    </source>
</evidence>
<dbReference type="Proteomes" id="UP000196560">
    <property type="component" value="Unassembled WGS sequence"/>
</dbReference>
<keyword evidence="5" id="KW-0663">Pyridoxal phosphate</keyword>
<keyword evidence="4" id="KW-0479">Metal-binding</keyword>
<sequence>MRLVNLDYAASTPLRPEAIEAMRAYDISEMAGANPNSLHTLGRRAAQALDAARRDIARSLGTGVRPAEVVFTNGGTEADALALFGIAEGARSRDHGRTRVITSAIEHEAILDNLAQLKRRGFTVDILKPGTHGIIEPGTLDAAMGDDVALVSIMFANNETGAVQPVGELAQIAHSHGAYFHTDAIQGYLHAPIDVSVLRVDALSLAGHKVGASVASGALYLRRGVPFEPLIRGGGQEAGRRAGTQDVRSALGLAAVARTLSPRLDEDHARVLSLSGRLYERLLESPRIHATLPDLVHTDRLPGIVSILVDGCESEELILQLDVRGFCVSAGSACSSGSTDASHVLTAMGIPRERAAGSLRISFDDRVREQDLNAFADALLDLTGGARS</sequence>
<dbReference type="SUPFAM" id="SSF53383">
    <property type="entry name" value="PLP-dependent transferases"/>
    <property type="match status" value="1"/>
</dbReference>
<name>A0A1Y3UC14_9ACTN</name>
<evidence type="ECO:0000256" key="4">
    <source>
        <dbReference type="ARBA" id="ARBA00022723"/>
    </source>
</evidence>
<protein>
    <submittedName>
        <fullName evidence="10">Aminotransferase</fullName>
    </submittedName>
</protein>
<gene>
    <name evidence="10" type="ORF">B5G21_00485</name>
</gene>
<evidence type="ECO:0000313" key="11">
    <source>
        <dbReference type="Proteomes" id="UP000196560"/>
    </source>
</evidence>
<dbReference type="Pfam" id="PF00266">
    <property type="entry name" value="Aminotran_5"/>
    <property type="match status" value="1"/>
</dbReference>
<evidence type="ECO:0000256" key="2">
    <source>
        <dbReference type="ARBA" id="ARBA00006490"/>
    </source>
</evidence>
<evidence type="ECO:0000256" key="5">
    <source>
        <dbReference type="ARBA" id="ARBA00022898"/>
    </source>
</evidence>